<protein>
    <submittedName>
        <fullName evidence="2">Uncharacterized protein</fullName>
    </submittedName>
</protein>
<keyword evidence="1" id="KW-0472">Membrane</keyword>
<dbReference type="RefSeq" id="WP_115734242.1">
    <property type="nucleotide sequence ID" value="NZ_BAAAVY010000001.1"/>
</dbReference>
<dbReference type="AlphaFoldDB" id="A0A381ILM4"/>
<evidence type="ECO:0000256" key="1">
    <source>
        <dbReference type="SAM" id="Phobius"/>
    </source>
</evidence>
<feature type="transmembrane region" description="Helical" evidence="1">
    <location>
        <begin position="142"/>
        <end position="163"/>
    </location>
</feature>
<dbReference type="OrthoDB" id="653003at2"/>
<accession>A0A381ILM4</accession>
<sequence>METKDLPAVGKSGAIEIRLEDVSQLFETMDPFPFRERDLARDADEYICGWAGELPTDRPLEIRIHLPAAAAGSAEVHGVDSSLRNYFDYRTGIVARELSDEFRMGRRALLIGLGVLGFCLLLGQMFVALTSYGRIGHFVEEGLIIVGWVALWRPLEIFLYDWWPIAQRKRLYRRLADASVSVSFYDTPGGEGLDLKSRRSK</sequence>
<feature type="transmembrane region" description="Helical" evidence="1">
    <location>
        <begin position="108"/>
        <end position="130"/>
    </location>
</feature>
<keyword evidence="1" id="KW-1133">Transmembrane helix</keyword>
<keyword evidence="1" id="KW-0812">Transmembrane</keyword>
<dbReference type="Proteomes" id="UP000254701">
    <property type="component" value="Unassembled WGS sequence"/>
</dbReference>
<proteinExistence type="predicted"/>
<reference evidence="2 3" key="1">
    <citation type="submission" date="2018-06" db="EMBL/GenBank/DDBJ databases">
        <authorList>
            <consortium name="Pathogen Informatics"/>
            <person name="Doyle S."/>
        </authorList>
    </citation>
    <scope>NUCLEOTIDE SEQUENCE [LARGE SCALE GENOMIC DNA]</scope>
    <source>
        <strain evidence="2 3">NCTC10684</strain>
    </source>
</reference>
<dbReference type="EMBL" id="UFSM01000002">
    <property type="protein sequence ID" value="SUY28630.1"/>
    <property type="molecule type" value="Genomic_DNA"/>
</dbReference>
<name>A0A381ILM4_AMIAI</name>
<gene>
    <name evidence="2" type="ORF">NCTC10684_05243</name>
</gene>
<evidence type="ECO:0000313" key="2">
    <source>
        <dbReference type="EMBL" id="SUY28630.1"/>
    </source>
</evidence>
<evidence type="ECO:0000313" key="3">
    <source>
        <dbReference type="Proteomes" id="UP000254701"/>
    </source>
</evidence>
<organism evidence="2 3">
    <name type="scientific">Aminobacter aminovorans</name>
    <name type="common">Chelatobacter heintzii</name>
    <dbReference type="NCBI Taxonomy" id="83263"/>
    <lineage>
        <taxon>Bacteria</taxon>
        <taxon>Pseudomonadati</taxon>
        <taxon>Pseudomonadota</taxon>
        <taxon>Alphaproteobacteria</taxon>
        <taxon>Hyphomicrobiales</taxon>
        <taxon>Phyllobacteriaceae</taxon>
        <taxon>Aminobacter</taxon>
    </lineage>
</organism>